<gene>
    <name evidence="2" type="ORF">HAX54_038058</name>
</gene>
<name>A0ABS8VKJ7_DATST</name>
<sequence length="162" mass="18287">MMRHSVRLSRKKKKKLLVPLLLLPLIAPSSRNERKRLRSHSTDDGEEEDGSATEAVSDVNKFHRVHEAEQRRKEHDDGQNGNQVSEQGERAAAGKPIAVCLQETQDCTRPSTVRAKVIIHLLDKHPNRVRLQFLEKESVSQGDRLGDEVGQVVVLMQPNSEC</sequence>
<dbReference type="Proteomes" id="UP000823775">
    <property type="component" value="Unassembled WGS sequence"/>
</dbReference>
<evidence type="ECO:0000256" key="1">
    <source>
        <dbReference type="SAM" id="MobiDB-lite"/>
    </source>
</evidence>
<evidence type="ECO:0000313" key="3">
    <source>
        <dbReference type="Proteomes" id="UP000823775"/>
    </source>
</evidence>
<feature type="region of interest" description="Disordered" evidence="1">
    <location>
        <begin position="32"/>
        <end position="92"/>
    </location>
</feature>
<protein>
    <submittedName>
        <fullName evidence="2">Uncharacterized protein</fullName>
    </submittedName>
</protein>
<feature type="compositionally biased region" description="Basic and acidic residues" evidence="1">
    <location>
        <begin position="65"/>
        <end position="78"/>
    </location>
</feature>
<organism evidence="2 3">
    <name type="scientific">Datura stramonium</name>
    <name type="common">Jimsonweed</name>
    <name type="synonym">Common thornapple</name>
    <dbReference type="NCBI Taxonomy" id="4076"/>
    <lineage>
        <taxon>Eukaryota</taxon>
        <taxon>Viridiplantae</taxon>
        <taxon>Streptophyta</taxon>
        <taxon>Embryophyta</taxon>
        <taxon>Tracheophyta</taxon>
        <taxon>Spermatophyta</taxon>
        <taxon>Magnoliopsida</taxon>
        <taxon>eudicotyledons</taxon>
        <taxon>Gunneridae</taxon>
        <taxon>Pentapetalae</taxon>
        <taxon>asterids</taxon>
        <taxon>lamiids</taxon>
        <taxon>Solanales</taxon>
        <taxon>Solanaceae</taxon>
        <taxon>Solanoideae</taxon>
        <taxon>Datureae</taxon>
        <taxon>Datura</taxon>
    </lineage>
</organism>
<accession>A0ABS8VKJ7</accession>
<keyword evidence="3" id="KW-1185">Reference proteome</keyword>
<comment type="caution">
    <text evidence="2">The sequence shown here is derived from an EMBL/GenBank/DDBJ whole genome shotgun (WGS) entry which is preliminary data.</text>
</comment>
<proteinExistence type="predicted"/>
<dbReference type="EMBL" id="JACEIK010005173">
    <property type="protein sequence ID" value="MCE0480867.1"/>
    <property type="molecule type" value="Genomic_DNA"/>
</dbReference>
<evidence type="ECO:0000313" key="2">
    <source>
        <dbReference type="EMBL" id="MCE0480867.1"/>
    </source>
</evidence>
<reference evidence="2 3" key="1">
    <citation type="journal article" date="2021" name="BMC Genomics">
        <title>Datura genome reveals duplications of psychoactive alkaloid biosynthetic genes and high mutation rate following tissue culture.</title>
        <authorList>
            <person name="Rajewski A."/>
            <person name="Carter-House D."/>
            <person name="Stajich J."/>
            <person name="Litt A."/>
        </authorList>
    </citation>
    <scope>NUCLEOTIDE SEQUENCE [LARGE SCALE GENOMIC DNA]</scope>
    <source>
        <strain evidence="2">AR-01</strain>
    </source>
</reference>